<evidence type="ECO:0000259" key="16">
    <source>
        <dbReference type="PROSITE" id="PS51194"/>
    </source>
</evidence>
<evidence type="ECO:0000313" key="18">
    <source>
        <dbReference type="EMBL" id="QSL66779.1"/>
    </source>
</evidence>
<evidence type="ECO:0000256" key="7">
    <source>
        <dbReference type="ARBA" id="ARBA00022741"/>
    </source>
</evidence>
<comment type="similarity">
    <text evidence="4">Belongs to the DEAD box helicase family. DDX54/DBP10 subfamily.</text>
</comment>
<feature type="short sequence motif" description="Q motif" evidence="14">
    <location>
        <begin position="290"/>
        <end position="318"/>
    </location>
</feature>
<dbReference type="InterPro" id="IPR014014">
    <property type="entry name" value="RNA_helicase_DEAD_Q_motif"/>
</dbReference>
<dbReference type="GO" id="GO:0003724">
    <property type="term" value="F:RNA helicase activity"/>
    <property type="evidence" value="ECO:0007669"/>
    <property type="project" value="UniProtKB-EC"/>
</dbReference>
<evidence type="ECO:0000256" key="6">
    <source>
        <dbReference type="ARBA" id="ARBA00022517"/>
    </source>
</evidence>
<evidence type="ECO:0000256" key="8">
    <source>
        <dbReference type="ARBA" id="ARBA00022801"/>
    </source>
</evidence>
<dbReference type="InterPro" id="IPR001650">
    <property type="entry name" value="Helicase_C-like"/>
</dbReference>
<feature type="domain" description="DEAD-box RNA helicase Q" evidence="17">
    <location>
        <begin position="290"/>
        <end position="318"/>
    </location>
</feature>
<dbReference type="SMART" id="SM00490">
    <property type="entry name" value="HELICc"/>
    <property type="match status" value="1"/>
</dbReference>
<evidence type="ECO:0000256" key="4">
    <source>
        <dbReference type="ARBA" id="ARBA00010379"/>
    </source>
</evidence>
<keyword evidence="12" id="KW-0539">Nucleus</keyword>
<evidence type="ECO:0000256" key="13">
    <source>
        <dbReference type="ARBA" id="ARBA00047984"/>
    </source>
</evidence>
<feature type="domain" description="Helicase ATP-binding" evidence="15">
    <location>
        <begin position="321"/>
        <end position="506"/>
    </location>
</feature>
<sequence>MAWANAQLTFVAVVRNISIQSTNITYRMEDGTGLIEVKQWLEMETISDDNPQKNVEIATDTYVRVIGQLKAFNNKRHIYAHHIRTIQDLNEVQYHILETTAIHLYFTRGPPQNNSSSRAFASMDRNSSNYGIHNPMNINEMLGAQFSLRNLSPYLQKVMAAIHSAPNTNEGVNIYQIAKTIGGGNIERAIEELISDGLLYTTIDDEHVGHVLYFKLIALDSVNLQPRDLSCHDLVMEWDKVQIEADRVGGQEYLEGLDVFFADKKDDIKGQKKLKKNVSKDKKRRKTDVSRFELMEISPNTLKAIKYKGFKIPTPIQRKTIPLLLDQMDVVAMARTGSGKTAAFVIPMVERLKTHQAKSQNGRIGLKRRKKVGSRALILSPNRELALQTIKVVKELKRGTDLKAVLLVGGESLEEQFEAISTNPDIIVATPGRFLHLKIEMDLDLKTIEYVVLDEADRLFEMGFSEQLSEILRYLPSSRQTSLFSATLPKSLVDFAKAGLQNPILVRLDVESMISEDLQSAFFSVKSSEKEAALLYLLHDVIKVPRAIEETKDNYSPLSSYSTIIFTSTRHHVEYLTRLLSLFGYLVSHIYGSLDQAARKSQIASFRAGKTTLLVVTDIAARGIDIPLLSNVINYDFPCKPKIFIHRVGRTARAGQKGWAYSLVRADDAAYLIELQLFLGKKIVSSNHQDPDYVQNIVLGTFSRQKLEYYCEWIAHVLKENSECHSLKQVMQKGEILYSKTAGSASIESNRRAKELVKSVEWSIVNPLLIDANSEKNTAKEALLAKISNYSSHETSAGSSKGFKSHVILESMNKRMKKIGSSKIKTVKSGSIESLFNKKKSSGTNNNAIANINSFEENNSEFGSEIIHKSGAEDKGNKYKDKENYMSYYTPISSMREHAYDVSRSNYSFEKAAKSAIFDLMGDDKNLISQSGAHTGKIHWSFKKKKLVSREKDNSSKAGSKMIKDESGIKIPASYKTGRNIVEKKVGEIESCEDFTTLRNLHVNPSGRRYRHNKLQAPKAADKYCDDYKKRKKRIERALERGYGDDKRVKSELRNIMEIRKIRRLKEKRKQKNARPSKKKR</sequence>
<dbReference type="EC" id="3.6.4.13" evidence="5"/>
<dbReference type="InterPro" id="IPR027417">
    <property type="entry name" value="P-loop_NTPase"/>
</dbReference>
<comment type="function">
    <text evidence="1">ATP-binding RNA helicase involved in the biogenesis of 60S ribosomal subunits and is required for the normal formation of 25S and 5.8S rRNAs.</text>
</comment>
<keyword evidence="8" id="KW-0378">Hydrolase</keyword>
<dbReference type="GO" id="GO:0005524">
    <property type="term" value="F:ATP binding"/>
    <property type="evidence" value="ECO:0007669"/>
    <property type="project" value="UniProtKB-KW"/>
</dbReference>
<evidence type="ECO:0000256" key="14">
    <source>
        <dbReference type="PROSITE-ProRule" id="PRU00552"/>
    </source>
</evidence>
<keyword evidence="6" id="KW-0690">Ribosome biogenesis</keyword>
<dbReference type="InterPro" id="IPR033517">
    <property type="entry name" value="DDX54/DBP10_DEAD-box_helicase"/>
</dbReference>
<feature type="domain" description="Helicase C-terminal" evidence="16">
    <location>
        <begin position="543"/>
        <end position="698"/>
    </location>
</feature>
<evidence type="ECO:0000256" key="5">
    <source>
        <dbReference type="ARBA" id="ARBA00012552"/>
    </source>
</evidence>
<evidence type="ECO:0000259" key="15">
    <source>
        <dbReference type="PROSITE" id="PS51192"/>
    </source>
</evidence>
<dbReference type="GO" id="GO:0042254">
    <property type="term" value="P:ribosome biogenesis"/>
    <property type="evidence" value="ECO:0007669"/>
    <property type="project" value="UniProtKB-KW"/>
</dbReference>
<comment type="similarity">
    <text evidence="3">Belongs to the replication factor A protein 2 family.</text>
</comment>
<dbReference type="EMBL" id="CP054545">
    <property type="protein sequence ID" value="QSL66779.1"/>
    <property type="molecule type" value="Genomic_DNA"/>
</dbReference>
<dbReference type="PROSITE" id="PS51195">
    <property type="entry name" value="Q_MOTIF"/>
    <property type="match status" value="1"/>
</dbReference>
<dbReference type="PROSITE" id="PS51194">
    <property type="entry name" value="HELICASE_CTER"/>
    <property type="match status" value="1"/>
</dbReference>
<dbReference type="CDD" id="cd18787">
    <property type="entry name" value="SF2_C_DEAD"/>
    <property type="match status" value="1"/>
</dbReference>
<dbReference type="CDD" id="cd17959">
    <property type="entry name" value="DEADc_DDX54"/>
    <property type="match status" value="1"/>
</dbReference>
<dbReference type="InterPro" id="IPR050079">
    <property type="entry name" value="DEAD_box_RNA_helicase"/>
</dbReference>
<dbReference type="Proteomes" id="UP000663699">
    <property type="component" value="Chromosome 14"/>
</dbReference>
<dbReference type="AlphaFoldDB" id="A0A899G5V2"/>
<dbReference type="Pfam" id="PF00270">
    <property type="entry name" value="DEAD"/>
    <property type="match status" value="1"/>
</dbReference>
<dbReference type="InterPro" id="IPR036390">
    <property type="entry name" value="WH_DNA-bd_sf"/>
</dbReference>
<reference evidence="18" key="1">
    <citation type="submission" date="2020-06" db="EMBL/GenBank/DDBJ databases">
        <title>Genomes of multiple members of Pneumocystis genus reveal paths to human pathogen Pneumocystis jirovecii.</title>
        <authorList>
            <person name="Cisse O.H."/>
            <person name="Ma L."/>
            <person name="Dekker J."/>
            <person name="Khil P."/>
            <person name="Jo J."/>
            <person name="Brenchley J."/>
            <person name="Blair R."/>
            <person name="Pahar B."/>
            <person name="Chabe M."/>
            <person name="Van Rompay K.A."/>
            <person name="Keesler R."/>
            <person name="Sukura A."/>
            <person name="Hirsch V."/>
            <person name="Kutty G."/>
            <person name="Liu Y."/>
            <person name="Peng L."/>
            <person name="Chen J."/>
            <person name="Song J."/>
            <person name="Weissenbacher-Lang C."/>
            <person name="Xu J."/>
            <person name="Upham N.S."/>
            <person name="Stajich J.E."/>
            <person name="Cuomo C.A."/>
            <person name="Cushion M.T."/>
            <person name="Kovacs J.A."/>
        </authorList>
    </citation>
    <scope>NUCLEOTIDE SEQUENCE</scope>
    <source>
        <strain evidence="18">2A</strain>
    </source>
</reference>
<evidence type="ECO:0000256" key="10">
    <source>
        <dbReference type="ARBA" id="ARBA00022840"/>
    </source>
</evidence>
<keyword evidence="7" id="KW-0547">Nucleotide-binding</keyword>
<dbReference type="InterPro" id="IPR014001">
    <property type="entry name" value="Helicase_ATP-bd"/>
</dbReference>
<dbReference type="Gene3D" id="3.40.50.300">
    <property type="entry name" value="P-loop containing nucleotide triphosphate hydrolases"/>
    <property type="match status" value="2"/>
</dbReference>
<dbReference type="SMART" id="SM01123">
    <property type="entry name" value="DBP10CT"/>
    <property type="match status" value="1"/>
</dbReference>
<dbReference type="Gene3D" id="2.40.50.140">
    <property type="entry name" value="Nucleic acid-binding proteins"/>
    <property type="match status" value="1"/>
</dbReference>
<evidence type="ECO:0000256" key="12">
    <source>
        <dbReference type="ARBA" id="ARBA00023242"/>
    </source>
</evidence>
<gene>
    <name evidence="18" type="ORF">MERGE_001165</name>
</gene>
<keyword evidence="9" id="KW-0347">Helicase</keyword>
<dbReference type="PROSITE" id="PS51192">
    <property type="entry name" value="HELICASE_ATP_BIND_1"/>
    <property type="match status" value="1"/>
</dbReference>
<dbReference type="GO" id="GO:0005829">
    <property type="term" value="C:cytosol"/>
    <property type="evidence" value="ECO:0007669"/>
    <property type="project" value="TreeGrafter"/>
</dbReference>
<evidence type="ECO:0000256" key="9">
    <source>
        <dbReference type="ARBA" id="ARBA00022806"/>
    </source>
</evidence>
<evidence type="ECO:0000256" key="3">
    <source>
        <dbReference type="ARBA" id="ARBA00007815"/>
    </source>
</evidence>
<protein>
    <recommendedName>
        <fullName evidence="5">RNA helicase</fullName>
        <ecNumber evidence="5">3.6.4.13</ecNumber>
    </recommendedName>
</protein>
<dbReference type="SUPFAM" id="SSF46785">
    <property type="entry name" value="Winged helix' DNA-binding domain"/>
    <property type="match status" value="1"/>
</dbReference>
<dbReference type="PANTHER" id="PTHR47959">
    <property type="entry name" value="ATP-DEPENDENT RNA HELICASE RHLE-RELATED"/>
    <property type="match status" value="1"/>
</dbReference>
<dbReference type="OrthoDB" id="10261375at2759"/>
<proteinExistence type="inferred from homology"/>
<dbReference type="GO" id="GO:0010467">
    <property type="term" value="P:gene expression"/>
    <property type="evidence" value="ECO:0007669"/>
    <property type="project" value="UniProtKB-ARBA"/>
</dbReference>
<evidence type="ECO:0000256" key="1">
    <source>
        <dbReference type="ARBA" id="ARBA00003706"/>
    </source>
</evidence>
<evidence type="ECO:0000256" key="11">
    <source>
        <dbReference type="ARBA" id="ARBA00022884"/>
    </source>
</evidence>
<dbReference type="Gene3D" id="1.10.10.10">
    <property type="entry name" value="Winged helix-like DNA-binding domain superfamily/Winged helix DNA-binding domain"/>
    <property type="match status" value="1"/>
</dbReference>
<dbReference type="PANTHER" id="PTHR47959:SF8">
    <property type="entry name" value="RNA HELICASE"/>
    <property type="match status" value="1"/>
</dbReference>
<dbReference type="InterPro" id="IPR012541">
    <property type="entry name" value="DBP10_C"/>
</dbReference>
<dbReference type="InterPro" id="IPR014892">
    <property type="entry name" value="RPA_C"/>
</dbReference>
<dbReference type="GO" id="GO:0003723">
    <property type="term" value="F:RNA binding"/>
    <property type="evidence" value="ECO:0007669"/>
    <property type="project" value="UniProtKB-KW"/>
</dbReference>
<name>A0A899G5V2_9ASCO</name>
<dbReference type="PROSITE" id="PS00039">
    <property type="entry name" value="DEAD_ATP_HELICASE"/>
    <property type="match status" value="1"/>
</dbReference>
<dbReference type="GO" id="GO:0016787">
    <property type="term" value="F:hydrolase activity"/>
    <property type="evidence" value="ECO:0007669"/>
    <property type="project" value="UniProtKB-KW"/>
</dbReference>
<comment type="catalytic activity">
    <reaction evidence="13">
        <text>ATP + H2O = ADP + phosphate + H(+)</text>
        <dbReference type="Rhea" id="RHEA:13065"/>
        <dbReference type="ChEBI" id="CHEBI:15377"/>
        <dbReference type="ChEBI" id="CHEBI:15378"/>
        <dbReference type="ChEBI" id="CHEBI:30616"/>
        <dbReference type="ChEBI" id="CHEBI:43474"/>
        <dbReference type="ChEBI" id="CHEBI:456216"/>
        <dbReference type="EC" id="3.6.4.13"/>
    </reaction>
</comment>
<dbReference type="Pfam" id="PF00271">
    <property type="entry name" value="Helicase_C"/>
    <property type="match status" value="1"/>
</dbReference>
<evidence type="ECO:0000256" key="2">
    <source>
        <dbReference type="ARBA" id="ARBA00004123"/>
    </source>
</evidence>
<keyword evidence="19" id="KW-1185">Reference proteome</keyword>
<dbReference type="SUPFAM" id="SSF52540">
    <property type="entry name" value="P-loop containing nucleoside triphosphate hydrolases"/>
    <property type="match status" value="2"/>
</dbReference>
<organism evidence="18 19">
    <name type="scientific">Pneumocystis wakefieldiae</name>
    <dbReference type="NCBI Taxonomy" id="38082"/>
    <lineage>
        <taxon>Eukaryota</taxon>
        <taxon>Fungi</taxon>
        <taxon>Dikarya</taxon>
        <taxon>Ascomycota</taxon>
        <taxon>Taphrinomycotina</taxon>
        <taxon>Pneumocystomycetes</taxon>
        <taxon>Pneumocystaceae</taxon>
        <taxon>Pneumocystis</taxon>
    </lineage>
</organism>
<accession>A0A899G5V2</accession>
<keyword evidence="11" id="KW-0694">RNA-binding</keyword>
<dbReference type="Pfam" id="PF08784">
    <property type="entry name" value="RPA_C"/>
    <property type="match status" value="1"/>
</dbReference>
<comment type="subcellular location">
    <subcellularLocation>
        <location evidence="2">Nucleus</location>
    </subcellularLocation>
</comment>
<evidence type="ECO:0000313" key="19">
    <source>
        <dbReference type="Proteomes" id="UP000663699"/>
    </source>
</evidence>
<dbReference type="InterPro" id="IPR000629">
    <property type="entry name" value="RNA-helicase_DEAD-box_CS"/>
</dbReference>
<dbReference type="CDD" id="cd04478">
    <property type="entry name" value="RPA2_DBD_D"/>
    <property type="match status" value="1"/>
</dbReference>
<dbReference type="SUPFAM" id="SSF50249">
    <property type="entry name" value="Nucleic acid-binding proteins"/>
    <property type="match status" value="1"/>
</dbReference>
<dbReference type="SMART" id="SM00487">
    <property type="entry name" value="DEXDc"/>
    <property type="match status" value="1"/>
</dbReference>
<dbReference type="GO" id="GO:0032991">
    <property type="term" value="C:protein-containing complex"/>
    <property type="evidence" value="ECO:0007669"/>
    <property type="project" value="UniProtKB-ARBA"/>
</dbReference>
<keyword evidence="10" id="KW-0067">ATP-binding</keyword>
<dbReference type="Pfam" id="PF08147">
    <property type="entry name" value="DBP10CT"/>
    <property type="match status" value="1"/>
</dbReference>
<dbReference type="GO" id="GO:0005730">
    <property type="term" value="C:nucleolus"/>
    <property type="evidence" value="ECO:0007669"/>
    <property type="project" value="UniProtKB-SubCell"/>
</dbReference>
<dbReference type="InterPro" id="IPR036388">
    <property type="entry name" value="WH-like_DNA-bd_sf"/>
</dbReference>
<evidence type="ECO:0000259" key="17">
    <source>
        <dbReference type="PROSITE" id="PS51195"/>
    </source>
</evidence>
<dbReference type="InterPro" id="IPR011545">
    <property type="entry name" value="DEAD/DEAH_box_helicase_dom"/>
</dbReference>
<dbReference type="InterPro" id="IPR012340">
    <property type="entry name" value="NA-bd_OB-fold"/>
</dbReference>